<dbReference type="GO" id="GO:0000981">
    <property type="term" value="F:DNA-binding transcription factor activity, RNA polymerase II-specific"/>
    <property type="evidence" value="ECO:0007669"/>
    <property type="project" value="InterPro"/>
</dbReference>
<protein>
    <submittedName>
        <fullName evidence="10">Zn(2)-C6 fungal-type DNA-binding domain</fullName>
    </submittedName>
</protein>
<dbReference type="PROSITE" id="PS50048">
    <property type="entry name" value="ZN2_CY6_FUNGAL_2"/>
    <property type="match status" value="1"/>
</dbReference>
<evidence type="ECO:0000256" key="3">
    <source>
        <dbReference type="ARBA" id="ARBA00023015"/>
    </source>
</evidence>
<sequence>MPPPANIIPWFKCDYPDCNAKYRRKEHLNRHRNHHDTEINLACPYCESVLTRNDLLRRHVRTYHPQRELPPSRKFSACTACHARKVRCEGVLPCNACQHRGVLCVSSGDETVSEQQFSIDDLCPMPPVSTIDDSVSDAPRWIAHDYIDIYFNTFHPRWPFLHRSTFDFAKEPCVLVQSVVAIGLWVKGTQEARDASIRLHNRLCSAFYAQMDQWCISNSSPRQHINTSWPITSFQSVLLNIILSLFIARENASTDLSMQCRLPDDKYDLLAALVQSCRRSGIFYYPNMLLQHDADAPLALVYVSVEEIKRFGLALYKVCRLSTPASFDLSGECSNSGTTNLLTLADLSFCMPDSDELWNAPLGGESEVLNKSDSSAVGRDNGDAKNWISQASALLHDARITGHKGNNRTYSLRLSTPTSFDLSGEFSNGGRNDLLTLADLSFCMPDSDELWNAPLGGESEVLNKSDSSAVGRDNGDAKNWISQASALLHDARVGFDWI</sequence>
<dbReference type="SUPFAM" id="SSF57701">
    <property type="entry name" value="Zn2/Cys6 DNA-binding domain"/>
    <property type="match status" value="1"/>
</dbReference>
<dbReference type="GO" id="GO:0003677">
    <property type="term" value="F:DNA binding"/>
    <property type="evidence" value="ECO:0007669"/>
    <property type="project" value="UniProtKB-KW"/>
</dbReference>
<dbReference type="CDD" id="cd00067">
    <property type="entry name" value="GAL4"/>
    <property type="match status" value="1"/>
</dbReference>
<dbReference type="PANTHER" id="PTHR47660:SF7">
    <property type="entry name" value="TRANSCRIPTION FACTOR WITH C2H2 AND ZN(2)-CYS(6) DNA BINDING DOMAIN (EUROFUNG)"/>
    <property type="match status" value="1"/>
</dbReference>
<dbReference type="AlphaFoldDB" id="W6QR29"/>
<dbReference type="EMBL" id="HG792016">
    <property type="protein sequence ID" value="CDM32002.1"/>
    <property type="molecule type" value="Genomic_DNA"/>
</dbReference>
<gene>
    <name evidence="10" type="ORF">PROQFM164_S02g002153</name>
</gene>
<feature type="domain" description="Zn(2)-C6 fungal-type" evidence="8">
    <location>
        <begin position="77"/>
        <end position="106"/>
    </location>
</feature>
<evidence type="ECO:0000259" key="8">
    <source>
        <dbReference type="PROSITE" id="PS50048"/>
    </source>
</evidence>
<feature type="domain" description="C2H2-type" evidence="9">
    <location>
        <begin position="11"/>
        <end position="40"/>
    </location>
</feature>
<dbReference type="PROSITE" id="PS00028">
    <property type="entry name" value="ZINC_FINGER_C2H2_1"/>
    <property type="match status" value="2"/>
</dbReference>
<keyword evidence="6" id="KW-0539">Nucleus</keyword>
<dbReference type="OrthoDB" id="10261408at2759"/>
<evidence type="ECO:0000256" key="1">
    <source>
        <dbReference type="ARBA" id="ARBA00022723"/>
    </source>
</evidence>
<dbReference type="SUPFAM" id="SSF57667">
    <property type="entry name" value="beta-beta-alpha zinc fingers"/>
    <property type="match status" value="1"/>
</dbReference>
<evidence type="ECO:0000256" key="5">
    <source>
        <dbReference type="ARBA" id="ARBA00023163"/>
    </source>
</evidence>
<evidence type="ECO:0000259" key="9">
    <source>
        <dbReference type="PROSITE" id="PS50157"/>
    </source>
</evidence>
<name>W6QR29_PENRF</name>
<dbReference type="Proteomes" id="UP000030686">
    <property type="component" value="Unassembled WGS sequence"/>
</dbReference>
<dbReference type="GO" id="GO:0006351">
    <property type="term" value="P:DNA-templated transcription"/>
    <property type="evidence" value="ECO:0007669"/>
    <property type="project" value="InterPro"/>
</dbReference>
<dbReference type="Gene3D" id="3.30.160.60">
    <property type="entry name" value="Classic Zinc Finger"/>
    <property type="match status" value="1"/>
</dbReference>
<evidence type="ECO:0000256" key="4">
    <source>
        <dbReference type="ARBA" id="ARBA00023125"/>
    </source>
</evidence>
<dbReference type="PROSITE" id="PS00463">
    <property type="entry name" value="ZN2_CY6_FUNGAL_1"/>
    <property type="match status" value="1"/>
</dbReference>
<keyword evidence="1" id="KW-0479">Metal-binding</keyword>
<dbReference type="InterPro" id="IPR036236">
    <property type="entry name" value="Znf_C2H2_sf"/>
</dbReference>
<dbReference type="InterPro" id="IPR036864">
    <property type="entry name" value="Zn2-C6_fun-type_DNA-bd_sf"/>
</dbReference>
<organism evidence="10 11">
    <name type="scientific">Penicillium roqueforti (strain FM164)</name>
    <dbReference type="NCBI Taxonomy" id="1365484"/>
    <lineage>
        <taxon>Eukaryota</taxon>
        <taxon>Fungi</taxon>
        <taxon>Dikarya</taxon>
        <taxon>Ascomycota</taxon>
        <taxon>Pezizomycotina</taxon>
        <taxon>Eurotiomycetes</taxon>
        <taxon>Eurotiomycetidae</taxon>
        <taxon>Eurotiales</taxon>
        <taxon>Aspergillaceae</taxon>
        <taxon>Penicillium</taxon>
    </lineage>
</organism>
<dbReference type="STRING" id="1365484.W6QR29"/>
<evidence type="ECO:0000313" key="11">
    <source>
        <dbReference type="Proteomes" id="UP000030686"/>
    </source>
</evidence>
<keyword evidence="3" id="KW-0805">Transcription regulation</keyword>
<dbReference type="Pfam" id="PF04082">
    <property type="entry name" value="Fungal_trans"/>
    <property type="match status" value="1"/>
</dbReference>
<dbReference type="CDD" id="cd12148">
    <property type="entry name" value="fungal_TF_MHR"/>
    <property type="match status" value="1"/>
</dbReference>
<dbReference type="OMA" id="PRQHINT"/>
<dbReference type="SMART" id="SM00066">
    <property type="entry name" value="GAL4"/>
    <property type="match status" value="1"/>
</dbReference>
<keyword evidence="7" id="KW-0863">Zinc-finger</keyword>
<dbReference type="Gene3D" id="4.10.240.10">
    <property type="entry name" value="Zn(2)-C6 fungal-type DNA-binding domain"/>
    <property type="match status" value="1"/>
</dbReference>
<dbReference type="SMART" id="SM00355">
    <property type="entry name" value="ZnF_C2H2"/>
    <property type="match status" value="2"/>
</dbReference>
<evidence type="ECO:0000313" key="10">
    <source>
        <dbReference type="EMBL" id="CDM32002.1"/>
    </source>
</evidence>
<keyword evidence="5" id="KW-0804">Transcription</keyword>
<dbReference type="InterPro" id="IPR013087">
    <property type="entry name" value="Znf_C2H2_type"/>
</dbReference>
<keyword evidence="11" id="KW-1185">Reference proteome</keyword>
<proteinExistence type="predicted"/>
<reference evidence="10" key="1">
    <citation type="journal article" date="2014" name="Nat. Commun.">
        <title>Multiple recent horizontal transfers of a large genomic region in cheese making fungi.</title>
        <authorList>
            <person name="Cheeseman K."/>
            <person name="Ropars J."/>
            <person name="Renault P."/>
            <person name="Dupont J."/>
            <person name="Gouzy J."/>
            <person name="Branca A."/>
            <person name="Abraham A.L."/>
            <person name="Ceppi M."/>
            <person name="Conseiller E."/>
            <person name="Debuchy R."/>
            <person name="Malagnac F."/>
            <person name="Goarin A."/>
            <person name="Silar P."/>
            <person name="Lacoste S."/>
            <person name="Sallet E."/>
            <person name="Bensimon A."/>
            <person name="Giraud T."/>
            <person name="Brygoo Y."/>
        </authorList>
    </citation>
    <scope>NUCLEOTIDE SEQUENCE [LARGE SCALE GENOMIC DNA]</scope>
    <source>
        <strain evidence="10">FM164</strain>
    </source>
</reference>
<keyword evidence="4 10" id="KW-0238">DNA-binding</keyword>
<dbReference type="GO" id="GO:0008270">
    <property type="term" value="F:zinc ion binding"/>
    <property type="evidence" value="ECO:0007669"/>
    <property type="project" value="UniProtKB-KW"/>
</dbReference>
<accession>W6QR29</accession>
<evidence type="ECO:0000256" key="7">
    <source>
        <dbReference type="PROSITE-ProRule" id="PRU00042"/>
    </source>
</evidence>
<dbReference type="InterPro" id="IPR001138">
    <property type="entry name" value="Zn2Cys6_DnaBD"/>
</dbReference>
<dbReference type="Pfam" id="PF00096">
    <property type="entry name" value="zf-C2H2"/>
    <property type="match status" value="1"/>
</dbReference>
<dbReference type="Pfam" id="PF00172">
    <property type="entry name" value="Zn_clus"/>
    <property type="match status" value="1"/>
</dbReference>
<dbReference type="InterPro" id="IPR007219">
    <property type="entry name" value="XnlR_reg_dom"/>
</dbReference>
<evidence type="ECO:0000256" key="6">
    <source>
        <dbReference type="ARBA" id="ARBA00023242"/>
    </source>
</evidence>
<dbReference type="PANTHER" id="PTHR47660">
    <property type="entry name" value="TRANSCRIPTION FACTOR WITH C2H2 AND ZN(2)-CYS(6) DNA BINDING DOMAIN (EUROFUNG)-RELATED-RELATED"/>
    <property type="match status" value="1"/>
</dbReference>
<evidence type="ECO:0000256" key="2">
    <source>
        <dbReference type="ARBA" id="ARBA00022833"/>
    </source>
</evidence>
<dbReference type="PROSITE" id="PS50157">
    <property type="entry name" value="ZINC_FINGER_C2H2_2"/>
    <property type="match status" value="1"/>
</dbReference>
<keyword evidence="2" id="KW-0862">Zinc</keyword>